<keyword evidence="5" id="KW-0456">Lyase</keyword>
<feature type="domain" description="Rv2993c-like N-terminal" evidence="4">
    <location>
        <begin position="1"/>
        <end position="57"/>
    </location>
</feature>
<evidence type="ECO:0000313" key="5">
    <source>
        <dbReference type="EMBL" id="QFQ02641.1"/>
    </source>
</evidence>
<accession>A0A5J6Z8C0</accession>
<gene>
    <name evidence="5" type="ORF">CUROG_06405</name>
</gene>
<dbReference type="Gene3D" id="3.90.850.10">
    <property type="entry name" value="Fumarylacetoacetase-like, C-terminal domain"/>
    <property type="match status" value="1"/>
</dbReference>
<keyword evidence="2" id="KW-0479">Metal-binding</keyword>
<dbReference type="KEGG" id="cuo:CUROG_06405"/>
<protein>
    <submittedName>
        <fullName evidence="5">Ureidoglycolate lyase</fullName>
        <ecNumber evidence="5">4.3.2.3</ecNumber>
    </submittedName>
</protein>
<dbReference type="GO" id="GO:0046872">
    <property type="term" value="F:metal ion binding"/>
    <property type="evidence" value="ECO:0007669"/>
    <property type="project" value="UniProtKB-KW"/>
</dbReference>
<dbReference type="AlphaFoldDB" id="A0A5J6Z8C0"/>
<dbReference type="EC" id="4.3.2.3" evidence="5"/>
<dbReference type="Gene3D" id="2.30.30.370">
    <property type="entry name" value="FAH"/>
    <property type="match status" value="1"/>
</dbReference>
<reference evidence="6" key="1">
    <citation type="submission" date="2019-10" db="EMBL/GenBank/DDBJ databases">
        <title>Complete genome sequence of Corynebacterium urogenitalis DSM 108747, isolated from the genital tract of a cow.</title>
        <authorList>
            <person name="Ruckert C."/>
            <person name="Ballas P."/>
            <person name="Wagener K."/>
            <person name="Drillich M."/>
            <person name="Kaempfer P."/>
            <person name="Busse H.-J."/>
            <person name="Ehling-Schulz M."/>
        </authorList>
    </citation>
    <scope>NUCLEOTIDE SEQUENCE [LARGE SCALE GENOMIC DNA]</scope>
    <source>
        <strain evidence="6">LMM 1652</strain>
    </source>
</reference>
<dbReference type="InterPro" id="IPR011234">
    <property type="entry name" value="Fumarylacetoacetase-like_C"/>
</dbReference>
<evidence type="ECO:0000259" key="3">
    <source>
        <dbReference type="Pfam" id="PF01557"/>
    </source>
</evidence>
<dbReference type="InterPro" id="IPR051121">
    <property type="entry name" value="FAH"/>
</dbReference>
<evidence type="ECO:0000313" key="6">
    <source>
        <dbReference type="Proteomes" id="UP000326711"/>
    </source>
</evidence>
<dbReference type="Proteomes" id="UP000326711">
    <property type="component" value="Chromosome"/>
</dbReference>
<dbReference type="SUPFAM" id="SSF56529">
    <property type="entry name" value="FAH"/>
    <property type="match status" value="1"/>
</dbReference>
<dbReference type="PANTHER" id="PTHR42796:SF4">
    <property type="entry name" value="FUMARYLACETOACETATE HYDROLASE DOMAIN-CONTAINING PROTEIN 2A"/>
    <property type="match status" value="1"/>
</dbReference>
<dbReference type="InterPro" id="IPR018833">
    <property type="entry name" value="Rv2993c-like_N"/>
</dbReference>
<dbReference type="EMBL" id="CP045032">
    <property type="protein sequence ID" value="QFQ02641.1"/>
    <property type="molecule type" value="Genomic_DNA"/>
</dbReference>
<evidence type="ECO:0000256" key="2">
    <source>
        <dbReference type="ARBA" id="ARBA00022723"/>
    </source>
</evidence>
<dbReference type="PANTHER" id="PTHR42796">
    <property type="entry name" value="FUMARYLACETOACETATE HYDROLASE DOMAIN-CONTAINING PROTEIN 2A-RELATED"/>
    <property type="match status" value="1"/>
</dbReference>
<proteinExistence type="inferred from homology"/>
<dbReference type="InterPro" id="IPR036663">
    <property type="entry name" value="Fumarylacetoacetase_C_sf"/>
</dbReference>
<evidence type="ECO:0000259" key="4">
    <source>
        <dbReference type="Pfam" id="PF10370"/>
    </source>
</evidence>
<organism evidence="5 6">
    <name type="scientific">Corynebacterium urogenitale</name>
    <dbReference type="NCBI Taxonomy" id="2487892"/>
    <lineage>
        <taxon>Bacteria</taxon>
        <taxon>Bacillati</taxon>
        <taxon>Actinomycetota</taxon>
        <taxon>Actinomycetes</taxon>
        <taxon>Mycobacteriales</taxon>
        <taxon>Corynebacteriaceae</taxon>
        <taxon>Corynebacterium</taxon>
    </lineage>
</organism>
<name>A0A5J6Z8C0_9CORY</name>
<sequence length="270" mass="29277">MRIARIAHPEGMTFAVLEGGQPDGTGATCREIAGHPFGQPEFTGKSWPIEDVRLLAPILPSKIVAVGRNYADHVAEVFKQGAEHLPPTIFLKPPTAVVGPEAPIRIPEWATRVEFEGELAIVIGRPCKDVNRANWKDVVLGFTIVNDVSSRDLQFADGQWARAKGLDSFCPLGPWIETNVDGFPIDNLPIKAHLTHDGETETKQDSNSNQMIKHIPEIVEWVSSAFTLLPGDVICTGSPAGTAPMVPGDRIAVEIPGLGTLANPVEEYRK</sequence>
<dbReference type="RefSeq" id="WP_151902981.1">
    <property type="nucleotide sequence ID" value="NZ_CP045032.1"/>
</dbReference>
<evidence type="ECO:0000256" key="1">
    <source>
        <dbReference type="ARBA" id="ARBA00010211"/>
    </source>
</evidence>
<feature type="domain" description="Fumarylacetoacetase-like C-terminal" evidence="3">
    <location>
        <begin position="62"/>
        <end position="265"/>
    </location>
</feature>
<dbReference type="GO" id="GO:0050385">
    <property type="term" value="F:ureidoglycolate lyase activity"/>
    <property type="evidence" value="ECO:0007669"/>
    <property type="project" value="UniProtKB-EC"/>
</dbReference>
<dbReference type="OrthoDB" id="9805307at2"/>
<comment type="similarity">
    <text evidence="1">Belongs to the FAH family.</text>
</comment>
<keyword evidence="6" id="KW-1185">Reference proteome</keyword>
<dbReference type="Pfam" id="PF10370">
    <property type="entry name" value="Rv2993c-like_N"/>
    <property type="match status" value="1"/>
</dbReference>
<dbReference type="GO" id="GO:0044281">
    <property type="term" value="P:small molecule metabolic process"/>
    <property type="evidence" value="ECO:0007669"/>
    <property type="project" value="UniProtKB-ARBA"/>
</dbReference>
<dbReference type="Pfam" id="PF01557">
    <property type="entry name" value="FAA_hydrolase"/>
    <property type="match status" value="1"/>
</dbReference>